<sequence>MLVKQKLYMARILEAFHILYISINWLIYEFGENIYTNLTENIFKQDSQNNSSSVSSSIIRSQFCLIDNYLLYFLINYKKKNESYSALIVEDLLEKVSLPHQQVQVRLESVRFKNTSYKRIHSSFLINNINMLFFLLC</sequence>
<gene>
    <name evidence="1" type="ORF">PPRIM_AZ9-3.1.T0520039</name>
</gene>
<dbReference type="Proteomes" id="UP000688137">
    <property type="component" value="Unassembled WGS sequence"/>
</dbReference>
<organism evidence="1 2">
    <name type="scientific">Paramecium primaurelia</name>
    <dbReference type="NCBI Taxonomy" id="5886"/>
    <lineage>
        <taxon>Eukaryota</taxon>
        <taxon>Sar</taxon>
        <taxon>Alveolata</taxon>
        <taxon>Ciliophora</taxon>
        <taxon>Intramacronucleata</taxon>
        <taxon>Oligohymenophorea</taxon>
        <taxon>Peniculida</taxon>
        <taxon>Parameciidae</taxon>
        <taxon>Paramecium</taxon>
    </lineage>
</organism>
<accession>A0A8S1M853</accession>
<protein>
    <submittedName>
        <fullName evidence="1">Uncharacterized protein</fullName>
    </submittedName>
</protein>
<name>A0A8S1M853_PARPR</name>
<dbReference type="AlphaFoldDB" id="A0A8S1M853"/>
<dbReference type="EMBL" id="CAJJDM010000052">
    <property type="protein sequence ID" value="CAD8074021.1"/>
    <property type="molecule type" value="Genomic_DNA"/>
</dbReference>
<evidence type="ECO:0000313" key="1">
    <source>
        <dbReference type="EMBL" id="CAD8074021.1"/>
    </source>
</evidence>
<evidence type="ECO:0000313" key="2">
    <source>
        <dbReference type="Proteomes" id="UP000688137"/>
    </source>
</evidence>
<keyword evidence="2" id="KW-1185">Reference proteome</keyword>
<comment type="caution">
    <text evidence="1">The sequence shown here is derived from an EMBL/GenBank/DDBJ whole genome shotgun (WGS) entry which is preliminary data.</text>
</comment>
<reference evidence="1" key="1">
    <citation type="submission" date="2021-01" db="EMBL/GenBank/DDBJ databases">
        <authorList>
            <consortium name="Genoscope - CEA"/>
            <person name="William W."/>
        </authorList>
    </citation>
    <scope>NUCLEOTIDE SEQUENCE</scope>
</reference>
<proteinExistence type="predicted"/>